<dbReference type="OrthoDB" id="1932706at2759"/>
<gene>
    <name evidence="3" type="primary">SPT20</name>
    <name evidence="3" type="ORF">CU098_004756</name>
</gene>
<accession>A0A367IQZ5</accession>
<dbReference type="GO" id="GO:0006357">
    <property type="term" value="P:regulation of transcription by RNA polymerase II"/>
    <property type="evidence" value="ECO:0007669"/>
    <property type="project" value="TreeGrafter"/>
</dbReference>
<proteinExistence type="predicted"/>
<feature type="non-terminal residue" evidence="3">
    <location>
        <position position="1"/>
    </location>
</feature>
<dbReference type="InterPro" id="IPR046468">
    <property type="entry name" value="Spt20-like_SEP"/>
</dbReference>
<dbReference type="Pfam" id="PF12090">
    <property type="entry name" value="Spt20_SEP"/>
    <property type="match status" value="1"/>
</dbReference>
<dbReference type="PANTHER" id="PTHR13526">
    <property type="entry name" value="TRANSCRIPTION FACTOR SPT20 HOMOLOG"/>
    <property type="match status" value="1"/>
</dbReference>
<feature type="compositionally biased region" description="Low complexity" evidence="1">
    <location>
        <begin position="387"/>
        <end position="412"/>
    </location>
</feature>
<protein>
    <submittedName>
        <fullName evidence="3">Transcription factor spt20</fullName>
    </submittedName>
</protein>
<feature type="region of interest" description="Disordered" evidence="1">
    <location>
        <begin position="387"/>
        <end position="426"/>
    </location>
</feature>
<evidence type="ECO:0000256" key="1">
    <source>
        <dbReference type="SAM" id="MobiDB-lite"/>
    </source>
</evidence>
<dbReference type="EMBL" id="PJQM01006296">
    <property type="protein sequence ID" value="RCH79911.1"/>
    <property type="molecule type" value="Genomic_DNA"/>
</dbReference>
<dbReference type="PANTHER" id="PTHR13526:SF8">
    <property type="entry name" value="TRANSCRIPTION FACTOR SPT20 HOMOLOG"/>
    <property type="match status" value="1"/>
</dbReference>
<comment type="caution">
    <text evidence="3">The sequence shown here is derived from an EMBL/GenBank/DDBJ whole genome shotgun (WGS) entry which is preliminary data.</text>
</comment>
<organism evidence="3 4">
    <name type="scientific">Rhizopus stolonifer</name>
    <name type="common">Rhizopus nigricans</name>
    <dbReference type="NCBI Taxonomy" id="4846"/>
    <lineage>
        <taxon>Eukaryota</taxon>
        <taxon>Fungi</taxon>
        <taxon>Fungi incertae sedis</taxon>
        <taxon>Mucoromycota</taxon>
        <taxon>Mucoromycotina</taxon>
        <taxon>Mucoromycetes</taxon>
        <taxon>Mucorales</taxon>
        <taxon>Mucorineae</taxon>
        <taxon>Rhizopodaceae</taxon>
        <taxon>Rhizopus</taxon>
    </lineage>
</organism>
<dbReference type="AlphaFoldDB" id="A0A367IQZ5"/>
<feature type="non-terminal residue" evidence="3">
    <location>
        <position position="426"/>
    </location>
</feature>
<feature type="domain" description="Spt20-like SEP" evidence="2">
    <location>
        <begin position="2"/>
        <end position="107"/>
    </location>
</feature>
<evidence type="ECO:0000313" key="3">
    <source>
        <dbReference type="EMBL" id="RCH79911.1"/>
    </source>
</evidence>
<evidence type="ECO:0000259" key="2">
    <source>
        <dbReference type="Pfam" id="PF12090"/>
    </source>
</evidence>
<sequence>DFLSCIKEKRLPGDLMDVFNEASCRYYDGCLIVEIHDHRSEVTEIKRVVMKPTAESIWTDVALLSEDWGFTWTEDIALEVEAKILIATEEPLCLDPSIQVTRLSNAVEYATMPKKLKKKLKWNSVEREQKLAKQAESMRLLTLKDKRAKRTFPFEPSFSKISYLQDWRAKKQKSNAEPLPSIDLKKGKGRKALLEPVTLSDGKKCVRTLRFERSEGEQKVYTLINIYLLNGQYDGVLRWGTAYDTSIDGGNIKFNLGPEHLMEAYITQVKSTYGQFNNLISDHTTANMIPPSPNNRMTPPTALQLQQLQVQQNRALQAKMAMLTPQQRALFAQQQQQQAAQQAAQQVTQQASQQPQAQQLQTQVQSQAQPQPQPQQQINHAINQAHLQAQIQAQQQQQQNTQQQQQVMNQPQLPSTAHSTPSQSHI</sequence>
<evidence type="ECO:0000313" key="4">
    <source>
        <dbReference type="Proteomes" id="UP000253551"/>
    </source>
</evidence>
<dbReference type="InterPro" id="IPR021950">
    <property type="entry name" value="Spt20"/>
</dbReference>
<name>A0A367IQZ5_RHIST</name>
<dbReference type="GO" id="GO:0003712">
    <property type="term" value="F:transcription coregulator activity"/>
    <property type="evidence" value="ECO:0007669"/>
    <property type="project" value="InterPro"/>
</dbReference>
<feature type="compositionally biased region" description="Polar residues" evidence="1">
    <location>
        <begin position="413"/>
        <end position="426"/>
    </location>
</feature>
<keyword evidence="4" id="KW-1185">Reference proteome</keyword>
<dbReference type="STRING" id="4846.A0A367IQZ5"/>
<dbReference type="GO" id="GO:0000124">
    <property type="term" value="C:SAGA complex"/>
    <property type="evidence" value="ECO:0007669"/>
    <property type="project" value="InterPro"/>
</dbReference>
<reference evidence="3 4" key="1">
    <citation type="journal article" date="2018" name="G3 (Bethesda)">
        <title>Phylogenetic and Phylogenomic Definition of Rhizopus Species.</title>
        <authorList>
            <person name="Gryganskyi A.P."/>
            <person name="Golan J."/>
            <person name="Dolatabadi S."/>
            <person name="Mondo S."/>
            <person name="Robb S."/>
            <person name="Idnurm A."/>
            <person name="Muszewska A."/>
            <person name="Steczkiewicz K."/>
            <person name="Masonjones S."/>
            <person name="Liao H.L."/>
            <person name="Gajdeczka M.T."/>
            <person name="Anike F."/>
            <person name="Vuek A."/>
            <person name="Anishchenko I.M."/>
            <person name="Voigt K."/>
            <person name="de Hoog G.S."/>
            <person name="Smith M.E."/>
            <person name="Heitman J."/>
            <person name="Vilgalys R."/>
            <person name="Stajich J.E."/>
        </authorList>
    </citation>
    <scope>NUCLEOTIDE SEQUENCE [LARGE SCALE GENOMIC DNA]</scope>
    <source>
        <strain evidence="3 4">LSU 92-RS-03</strain>
    </source>
</reference>
<dbReference type="Proteomes" id="UP000253551">
    <property type="component" value="Unassembled WGS sequence"/>
</dbReference>